<evidence type="ECO:0000256" key="1">
    <source>
        <dbReference type="SAM" id="MobiDB-lite"/>
    </source>
</evidence>
<protein>
    <submittedName>
        <fullName evidence="2">HID1 domain containing</fullName>
    </submittedName>
</protein>
<evidence type="ECO:0000313" key="2">
    <source>
        <dbReference type="EMBL" id="KAF6094151.1"/>
    </source>
</evidence>
<sequence>MPTCSLWYSTRSSPAGTSGCSPSSIACSPSSSTCPPTSRACPWWPPISCCTCWRPSPPPGFFLRPVTGTRGTRREGQLSSPPHPLPGGLVGGRLPPLCPPGPGLWPPLTHPSVRSLLCTIGPFTQ</sequence>
<dbReference type="EMBL" id="JABVXQ010000008">
    <property type="protein sequence ID" value="KAF6094151.1"/>
    <property type="molecule type" value="Genomic_DNA"/>
</dbReference>
<feature type="region of interest" description="Disordered" evidence="1">
    <location>
        <begin position="63"/>
        <end position="92"/>
    </location>
</feature>
<dbReference type="AlphaFoldDB" id="A0A834DVD6"/>
<comment type="caution">
    <text evidence="2">The sequence shown here is derived from an EMBL/GenBank/DDBJ whole genome shotgun (WGS) entry which is preliminary data.</text>
</comment>
<name>A0A834DVD6_9CHIR</name>
<accession>A0A834DVD6</accession>
<organism evidence="2 3">
    <name type="scientific">Phyllostomus discolor</name>
    <name type="common">pale spear-nosed bat</name>
    <dbReference type="NCBI Taxonomy" id="89673"/>
    <lineage>
        <taxon>Eukaryota</taxon>
        <taxon>Metazoa</taxon>
        <taxon>Chordata</taxon>
        <taxon>Craniata</taxon>
        <taxon>Vertebrata</taxon>
        <taxon>Euteleostomi</taxon>
        <taxon>Mammalia</taxon>
        <taxon>Eutheria</taxon>
        <taxon>Laurasiatheria</taxon>
        <taxon>Chiroptera</taxon>
        <taxon>Yangochiroptera</taxon>
        <taxon>Phyllostomidae</taxon>
        <taxon>Phyllostominae</taxon>
        <taxon>Phyllostomus</taxon>
    </lineage>
</organism>
<evidence type="ECO:0000313" key="3">
    <source>
        <dbReference type="Proteomes" id="UP000664940"/>
    </source>
</evidence>
<dbReference type="Proteomes" id="UP000664940">
    <property type="component" value="Unassembled WGS sequence"/>
</dbReference>
<gene>
    <name evidence="2" type="ORF">HJG60_006231</name>
</gene>
<proteinExistence type="predicted"/>
<reference evidence="2 3" key="1">
    <citation type="journal article" date="2020" name="Nature">
        <title>Six reference-quality genomes reveal evolution of bat adaptations.</title>
        <authorList>
            <person name="Jebb D."/>
            <person name="Huang Z."/>
            <person name="Pippel M."/>
            <person name="Hughes G.M."/>
            <person name="Lavrichenko K."/>
            <person name="Devanna P."/>
            <person name="Winkler S."/>
            <person name="Jermiin L.S."/>
            <person name="Skirmuntt E.C."/>
            <person name="Katzourakis A."/>
            <person name="Burkitt-Gray L."/>
            <person name="Ray D.A."/>
            <person name="Sullivan K.A.M."/>
            <person name="Roscito J.G."/>
            <person name="Kirilenko B.M."/>
            <person name="Davalos L.M."/>
            <person name="Corthals A.P."/>
            <person name="Power M.L."/>
            <person name="Jones G."/>
            <person name="Ransome R.D."/>
            <person name="Dechmann D.K.N."/>
            <person name="Locatelli A.G."/>
            <person name="Puechmaille S.J."/>
            <person name="Fedrigo O."/>
            <person name="Jarvis E.D."/>
            <person name="Hiller M."/>
            <person name="Vernes S.C."/>
            <person name="Myers E.W."/>
            <person name="Teeling E.C."/>
        </authorList>
    </citation>
    <scope>NUCLEOTIDE SEQUENCE [LARGE SCALE GENOMIC DNA]</scope>
    <source>
        <strain evidence="2">Bat1K_MPI-CBG_1</strain>
    </source>
</reference>